<dbReference type="Pfam" id="PF07744">
    <property type="entry name" value="SPOC"/>
    <property type="match status" value="1"/>
</dbReference>
<dbReference type="Pfam" id="PF07500">
    <property type="entry name" value="TFIIS_M"/>
    <property type="match status" value="1"/>
</dbReference>
<feature type="region of interest" description="Disordered" evidence="1">
    <location>
        <begin position="330"/>
        <end position="350"/>
    </location>
</feature>
<protein>
    <submittedName>
        <fullName evidence="3">PHD finger protein 3</fullName>
    </submittedName>
</protein>
<dbReference type="Gene3D" id="1.10.472.30">
    <property type="entry name" value="Transcription elongation factor S-II, central domain"/>
    <property type="match status" value="1"/>
</dbReference>
<dbReference type="GO" id="GO:0006351">
    <property type="term" value="P:DNA-templated transcription"/>
    <property type="evidence" value="ECO:0007669"/>
    <property type="project" value="InterPro"/>
</dbReference>
<dbReference type="AlphaFoldDB" id="A0AAE1W8V5"/>
<feature type="compositionally biased region" description="Basic and acidic residues" evidence="1">
    <location>
        <begin position="212"/>
        <end position="226"/>
    </location>
</feature>
<dbReference type="InterPro" id="IPR012921">
    <property type="entry name" value="SPOC_C"/>
</dbReference>
<organism evidence="3 4">
    <name type="scientific">Sesamum angolense</name>
    <dbReference type="NCBI Taxonomy" id="2727404"/>
    <lineage>
        <taxon>Eukaryota</taxon>
        <taxon>Viridiplantae</taxon>
        <taxon>Streptophyta</taxon>
        <taxon>Embryophyta</taxon>
        <taxon>Tracheophyta</taxon>
        <taxon>Spermatophyta</taxon>
        <taxon>Magnoliopsida</taxon>
        <taxon>eudicotyledons</taxon>
        <taxon>Gunneridae</taxon>
        <taxon>Pentapetalae</taxon>
        <taxon>asterids</taxon>
        <taxon>lamiids</taxon>
        <taxon>Lamiales</taxon>
        <taxon>Pedaliaceae</taxon>
        <taxon>Sesamum</taxon>
    </lineage>
</organism>
<feature type="region of interest" description="Disordered" evidence="1">
    <location>
        <begin position="909"/>
        <end position="1012"/>
    </location>
</feature>
<dbReference type="PROSITE" id="PS51321">
    <property type="entry name" value="TFIIS_CENTRAL"/>
    <property type="match status" value="1"/>
</dbReference>
<dbReference type="Proteomes" id="UP001289374">
    <property type="component" value="Unassembled WGS sequence"/>
</dbReference>
<evidence type="ECO:0000313" key="3">
    <source>
        <dbReference type="EMBL" id="KAK4388901.1"/>
    </source>
</evidence>
<feature type="compositionally biased region" description="Basic and acidic residues" evidence="1">
    <location>
        <begin position="488"/>
        <end position="520"/>
    </location>
</feature>
<evidence type="ECO:0000256" key="1">
    <source>
        <dbReference type="SAM" id="MobiDB-lite"/>
    </source>
</evidence>
<feature type="compositionally biased region" description="Polar residues" evidence="1">
    <location>
        <begin position="187"/>
        <end position="210"/>
    </location>
</feature>
<dbReference type="InterPro" id="IPR036575">
    <property type="entry name" value="TFIIS_cen_dom_sf"/>
</dbReference>
<sequence length="1012" mass="111413">MSNNLVSQYPISDRYVVQMEHHSNSLDLPVSEMHMKMSSNPESHQFYVSTEQMGLGDPISSNPGFNMIPNNSMSHNESSGGTMGSKPIWMSYQLGHEDACMLTNMAGEKILFPIKRKAEMVPVLNNSISQQSLMPNKRPAQIGADVSTLGFLQTSAPQKKNAPTQDRLASPGVQAQPLVNKRMVRNESISGKSGLQRVQTTKKQTAQIESASKVRPESSEAVRSKMRESLAAALALASQNQDNVSNTEKKQSDSDITHQTMDFLAPQSNSAIGSQVPASGPKDLSPSKQLTAPDCQDFFSSELSSNASDDLLQGNGLSWAFDFDVQMREAKDVQPGENPKSVKEEDQGHGGELAMLTPEKLAFKIEAELFKLYGGVNKKYREKGRSLLFNLKDRNNPDLRERVMSGEILPERLCSMSAEDLASKELSEWRMAKAEKLAQLVVLPDTEVDIRRLVRKTHKGEYQVEVEHDDGIAAEVSGGTSMFIQPQRKKEIEPHSPSEGSLKDKVRVSGQDSHSEDKDFSGSLVISTDGADLMQGIMVDELKDAEFLPPIVSLDEFMESLNSEPPFEDLSSDVKIPVSRRESPKHVSNLQVASGTSHSPNDASSKRAGVAKKHEIDVTMTSSGGDPVKQKVLPGSVSKIEYIWDGILQLNISSSVTVGGLFQSGEKTSMKEWPTSLEIKGRVRLDAFEKFLQDLPMSRTRAVMVLHFVLRDKSSEGQSRELSEAIDSYTADERLGYVEPAPGVELYLCPPILRITDMLNKHVAKDRPKTHNAIENGLIGVVVWRRAHISNTISPNSSSHHKHSSKKHPFSAPKRAQHLSNVNASTPTRTSPPVSTKSLPQAEEDDDIPPGFGPLAAACVAKDDDDLPEFSFSGNINSSVPRMSLKNLHHGTKLTQRPVDQVRELIKKYGQSGTSSTSRSLVDDRNLGIEPWNDDDDDDDIPEWRPQAQHQPQHQPYQVAHGHRPPVHLLPSSHPVAPVATQQPPSGFGQLPPGGRWVQPPGPLHGARWRQH</sequence>
<keyword evidence="4" id="KW-1185">Reference proteome</keyword>
<dbReference type="CDD" id="cd21538">
    <property type="entry name" value="SPOC_TFIIS"/>
    <property type="match status" value="1"/>
</dbReference>
<dbReference type="SUPFAM" id="SSF46942">
    <property type="entry name" value="Elongation factor TFIIS domain 2"/>
    <property type="match status" value="1"/>
</dbReference>
<feature type="compositionally biased region" description="Low complexity" evidence="1">
    <location>
        <begin position="825"/>
        <end position="838"/>
    </location>
</feature>
<dbReference type="PANTHER" id="PTHR11477">
    <property type="entry name" value="TRANSCRIPTION FACTOR S-II ZINC FINGER DOMAIN-CONTAINING PROTEIN"/>
    <property type="match status" value="1"/>
</dbReference>
<feature type="region of interest" description="Disordered" evidence="1">
    <location>
        <begin position="186"/>
        <end position="226"/>
    </location>
</feature>
<dbReference type="InterPro" id="IPR003618">
    <property type="entry name" value="TFIIS_cen_dom"/>
</dbReference>
<feature type="compositionally biased region" description="Polar residues" evidence="1">
    <location>
        <begin position="911"/>
        <end position="920"/>
    </location>
</feature>
<feature type="region of interest" description="Disordered" evidence="1">
    <location>
        <begin position="270"/>
        <end position="293"/>
    </location>
</feature>
<dbReference type="PANTHER" id="PTHR11477:SF20">
    <property type="entry name" value="SPOC DOMAIN _ TRANSCRIPTION ELONGATION FACTOR S-II PROTEIN"/>
    <property type="match status" value="1"/>
</dbReference>
<feature type="compositionally biased region" description="Basic and acidic residues" evidence="1">
    <location>
        <begin position="330"/>
        <end position="349"/>
    </location>
</feature>
<feature type="compositionally biased region" description="Low complexity" evidence="1">
    <location>
        <begin position="946"/>
        <end position="960"/>
    </location>
</feature>
<feature type="region of interest" description="Disordered" evidence="1">
    <location>
        <begin position="578"/>
        <end position="612"/>
    </location>
</feature>
<feature type="compositionally biased region" description="Polar residues" evidence="1">
    <location>
        <begin position="586"/>
        <end position="603"/>
    </location>
</feature>
<feature type="region of interest" description="Disordered" evidence="1">
    <location>
        <begin position="484"/>
        <end position="523"/>
    </location>
</feature>
<evidence type="ECO:0000313" key="4">
    <source>
        <dbReference type="Proteomes" id="UP001289374"/>
    </source>
</evidence>
<feature type="region of interest" description="Disordered" evidence="1">
    <location>
        <begin position="792"/>
        <end position="856"/>
    </location>
</feature>
<accession>A0AAE1W8V5</accession>
<comment type="caution">
    <text evidence="3">The sequence shown here is derived from an EMBL/GenBank/DDBJ whole genome shotgun (WGS) entry which is preliminary data.</text>
</comment>
<dbReference type="SMART" id="SM00510">
    <property type="entry name" value="TFS2M"/>
    <property type="match status" value="1"/>
</dbReference>
<reference evidence="3" key="2">
    <citation type="journal article" date="2024" name="Plant">
        <title>Genomic evolution and insights into agronomic trait innovations of Sesamum species.</title>
        <authorList>
            <person name="Miao H."/>
            <person name="Wang L."/>
            <person name="Qu L."/>
            <person name="Liu H."/>
            <person name="Sun Y."/>
            <person name="Le M."/>
            <person name="Wang Q."/>
            <person name="Wei S."/>
            <person name="Zheng Y."/>
            <person name="Lin W."/>
            <person name="Duan Y."/>
            <person name="Cao H."/>
            <person name="Xiong S."/>
            <person name="Wang X."/>
            <person name="Wei L."/>
            <person name="Li C."/>
            <person name="Ma Q."/>
            <person name="Ju M."/>
            <person name="Zhao R."/>
            <person name="Li G."/>
            <person name="Mu C."/>
            <person name="Tian Q."/>
            <person name="Mei H."/>
            <person name="Zhang T."/>
            <person name="Gao T."/>
            <person name="Zhang H."/>
        </authorList>
    </citation>
    <scope>NUCLEOTIDE SEQUENCE</scope>
    <source>
        <strain evidence="3">K16</strain>
    </source>
</reference>
<name>A0AAE1W8V5_9LAMI</name>
<reference evidence="3" key="1">
    <citation type="submission" date="2020-06" db="EMBL/GenBank/DDBJ databases">
        <authorList>
            <person name="Li T."/>
            <person name="Hu X."/>
            <person name="Zhang T."/>
            <person name="Song X."/>
            <person name="Zhang H."/>
            <person name="Dai N."/>
            <person name="Sheng W."/>
            <person name="Hou X."/>
            <person name="Wei L."/>
        </authorList>
    </citation>
    <scope>NUCLEOTIDE SEQUENCE</scope>
    <source>
        <strain evidence="3">K16</strain>
        <tissue evidence="3">Leaf</tissue>
    </source>
</reference>
<feature type="domain" description="TFIIS central" evidence="2">
    <location>
        <begin position="330"/>
        <end position="449"/>
    </location>
</feature>
<feature type="compositionally biased region" description="Basic residues" evidence="1">
    <location>
        <begin position="799"/>
        <end position="809"/>
    </location>
</feature>
<proteinExistence type="predicted"/>
<gene>
    <name evidence="3" type="ORF">Sango_2227100</name>
</gene>
<evidence type="ECO:0000259" key="2">
    <source>
        <dbReference type="PROSITE" id="PS51321"/>
    </source>
</evidence>
<dbReference type="GO" id="GO:0005634">
    <property type="term" value="C:nucleus"/>
    <property type="evidence" value="ECO:0007669"/>
    <property type="project" value="TreeGrafter"/>
</dbReference>
<dbReference type="EMBL" id="JACGWL010000013">
    <property type="protein sequence ID" value="KAK4388901.1"/>
    <property type="molecule type" value="Genomic_DNA"/>
</dbReference>
<feature type="compositionally biased region" description="Acidic residues" evidence="1">
    <location>
        <begin position="932"/>
        <end position="941"/>
    </location>
</feature>